<evidence type="ECO:0000256" key="4">
    <source>
        <dbReference type="ARBA" id="ARBA00022989"/>
    </source>
</evidence>
<evidence type="ECO:0000259" key="9">
    <source>
        <dbReference type="Pfam" id="PF13850"/>
    </source>
</evidence>
<dbReference type="Pfam" id="PF13850">
    <property type="entry name" value="ERGIC_N"/>
    <property type="match status" value="1"/>
</dbReference>
<comment type="subcellular location">
    <subcellularLocation>
        <location evidence="1">Membrane</location>
        <topology evidence="1">Multi-pass membrane protein</topology>
    </subcellularLocation>
</comment>
<keyword evidence="11" id="KW-1185">Reference proteome</keyword>
<sequence length="383" mass="43263">MDPVSEIRQRRREEDDTETVPKRSLTKRLEKLDFYPKIGDDYVIKTESGGYVSVISSILMIILFISELISFMSVRREERITIDHTLSEKLQINFNVSLFEIPCDKASIDLMDISGQQQMGVISRIVKIDLDEANKPVNAAFSSVLEEDKLDKNCGSCFGADVSNKCCNSCSELRNAYLKRGWDTWFIDYYAPQCRKDQPDRSSRVPAKGCMVWGVLEVNKVSGNFHIAAGHAQNRDSRHVHSFSPSQIFSFNVTHHIEKLSFGDFIPGTPNPLDSHDMVAAELVSHNYYLKIVPTVYTNATSQVLSNQYSVYEVSRPVQMSAFGQITSLPGVFFVYDITPFMHSISERHMSLAHFLVRICAVIGGVAAIAKLLDTIMYYRAKV</sequence>
<evidence type="ECO:0000256" key="5">
    <source>
        <dbReference type="ARBA" id="ARBA00023136"/>
    </source>
</evidence>
<comment type="similarity">
    <text evidence="2">Belongs to the ERGIC family.</text>
</comment>
<protein>
    <submittedName>
        <fullName evidence="10">Endoplasmic reticulum vesicle transporter protein</fullName>
    </submittedName>
</protein>
<feature type="domain" description="Endoplasmic reticulum vesicle transporter C-terminal" evidence="8">
    <location>
        <begin position="157"/>
        <end position="374"/>
    </location>
</feature>
<dbReference type="PANTHER" id="PTHR10984">
    <property type="entry name" value="ENDOPLASMIC RETICULUM-GOLGI INTERMEDIATE COMPARTMENT PROTEIN"/>
    <property type="match status" value="1"/>
</dbReference>
<reference evidence="10 11" key="1">
    <citation type="submission" date="2016-05" db="EMBL/GenBank/DDBJ databases">
        <title>Nuclear genome of Blastocystis sp. subtype 1 NandII.</title>
        <authorList>
            <person name="Gentekaki E."/>
            <person name="Curtis B."/>
            <person name="Stairs C."/>
            <person name="Eme L."/>
            <person name="Herman E."/>
            <person name="Klimes V."/>
            <person name="Arias M.C."/>
            <person name="Elias M."/>
            <person name="Hilliou F."/>
            <person name="Klute M."/>
            <person name="Malik S.-B."/>
            <person name="Pightling A."/>
            <person name="Rachubinski R."/>
            <person name="Salas D."/>
            <person name="Schlacht A."/>
            <person name="Suga H."/>
            <person name="Archibald J."/>
            <person name="Ball S.G."/>
            <person name="Clark G."/>
            <person name="Dacks J."/>
            <person name="Van Der Giezen M."/>
            <person name="Tsaousis A."/>
            <person name="Roger A."/>
        </authorList>
    </citation>
    <scope>NUCLEOTIDE SEQUENCE [LARGE SCALE GENOMIC DNA]</scope>
    <source>
        <strain evidence="11">ATCC 50177 / NandII</strain>
    </source>
</reference>
<dbReference type="GO" id="GO:0030134">
    <property type="term" value="C:COPII-coated ER to Golgi transport vesicle"/>
    <property type="evidence" value="ECO:0007669"/>
    <property type="project" value="TreeGrafter"/>
</dbReference>
<feature type="transmembrane region" description="Helical" evidence="7">
    <location>
        <begin position="50"/>
        <end position="69"/>
    </location>
</feature>
<comment type="caution">
    <text evidence="10">The sequence shown here is derived from an EMBL/GenBank/DDBJ whole genome shotgun (WGS) entry which is preliminary data.</text>
</comment>
<dbReference type="AlphaFoldDB" id="A0A196SL98"/>
<evidence type="ECO:0000259" key="8">
    <source>
        <dbReference type="Pfam" id="PF07970"/>
    </source>
</evidence>
<evidence type="ECO:0000256" key="2">
    <source>
        <dbReference type="ARBA" id="ARBA00005648"/>
    </source>
</evidence>
<dbReference type="Pfam" id="PF07970">
    <property type="entry name" value="COPIIcoated_ERV"/>
    <property type="match status" value="1"/>
</dbReference>
<name>A0A196SL98_BLAHN</name>
<organism evidence="10 11">
    <name type="scientific">Blastocystis sp. subtype 1 (strain ATCC 50177 / NandII)</name>
    <dbReference type="NCBI Taxonomy" id="478820"/>
    <lineage>
        <taxon>Eukaryota</taxon>
        <taxon>Sar</taxon>
        <taxon>Stramenopiles</taxon>
        <taxon>Bigyra</taxon>
        <taxon>Opalozoa</taxon>
        <taxon>Opalinata</taxon>
        <taxon>Blastocystidae</taxon>
        <taxon>Blastocystis</taxon>
    </lineage>
</organism>
<gene>
    <name evidence="10" type="ORF">AV274_1591</name>
</gene>
<dbReference type="GO" id="GO:0016020">
    <property type="term" value="C:membrane"/>
    <property type="evidence" value="ECO:0007669"/>
    <property type="project" value="UniProtKB-SubCell"/>
</dbReference>
<dbReference type="InterPro" id="IPR045888">
    <property type="entry name" value="Erv"/>
</dbReference>
<accession>A0A196SL98</accession>
<dbReference type="GO" id="GO:0005783">
    <property type="term" value="C:endoplasmic reticulum"/>
    <property type="evidence" value="ECO:0007669"/>
    <property type="project" value="TreeGrafter"/>
</dbReference>
<dbReference type="EMBL" id="LXWW01000066">
    <property type="protein sequence ID" value="OAO16684.1"/>
    <property type="molecule type" value="Genomic_DNA"/>
</dbReference>
<proteinExistence type="inferred from homology"/>
<dbReference type="InterPro" id="IPR039542">
    <property type="entry name" value="Erv_N"/>
</dbReference>
<evidence type="ECO:0000256" key="3">
    <source>
        <dbReference type="ARBA" id="ARBA00022692"/>
    </source>
</evidence>
<feature type="domain" description="Endoplasmic reticulum vesicle transporter N-terminal" evidence="9">
    <location>
        <begin position="29"/>
        <end position="119"/>
    </location>
</feature>
<feature type="compositionally biased region" description="Basic and acidic residues" evidence="6">
    <location>
        <begin position="1"/>
        <end position="14"/>
    </location>
</feature>
<evidence type="ECO:0000256" key="6">
    <source>
        <dbReference type="SAM" id="MobiDB-lite"/>
    </source>
</evidence>
<evidence type="ECO:0000256" key="1">
    <source>
        <dbReference type="ARBA" id="ARBA00004141"/>
    </source>
</evidence>
<dbReference type="OrthoDB" id="270930at2759"/>
<evidence type="ECO:0000256" key="7">
    <source>
        <dbReference type="SAM" id="Phobius"/>
    </source>
</evidence>
<keyword evidence="5 7" id="KW-0472">Membrane</keyword>
<feature type="transmembrane region" description="Helical" evidence="7">
    <location>
        <begin position="352"/>
        <end position="373"/>
    </location>
</feature>
<dbReference type="STRING" id="478820.A0A196SL98"/>
<evidence type="ECO:0000313" key="11">
    <source>
        <dbReference type="Proteomes" id="UP000078348"/>
    </source>
</evidence>
<evidence type="ECO:0000313" key="10">
    <source>
        <dbReference type="EMBL" id="OAO16684.1"/>
    </source>
</evidence>
<keyword evidence="4 7" id="KW-1133">Transmembrane helix</keyword>
<feature type="region of interest" description="Disordered" evidence="6">
    <location>
        <begin position="1"/>
        <end position="22"/>
    </location>
</feature>
<dbReference type="InterPro" id="IPR012936">
    <property type="entry name" value="Erv_C"/>
</dbReference>
<dbReference type="Proteomes" id="UP000078348">
    <property type="component" value="Unassembled WGS sequence"/>
</dbReference>
<dbReference type="PANTHER" id="PTHR10984:SF25">
    <property type="entry name" value="ENDOPLASMIC RETICULUM-GOLGI INTERMEDIATE COMPARTMENT PROTEIN 3"/>
    <property type="match status" value="1"/>
</dbReference>
<keyword evidence="3 7" id="KW-0812">Transmembrane</keyword>